<protein>
    <recommendedName>
        <fullName evidence="4">Retrotransposon gag domain-containing protein</fullName>
    </recommendedName>
</protein>
<name>A0AA88DMI5_FICCA</name>
<comment type="caution">
    <text evidence="2">The sequence shown here is derived from an EMBL/GenBank/DDBJ whole genome shotgun (WGS) entry which is preliminary data.</text>
</comment>
<accession>A0AA88DMI5</accession>
<evidence type="ECO:0000313" key="3">
    <source>
        <dbReference type="Proteomes" id="UP001187192"/>
    </source>
</evidence>
<evidence type="ECO:0000313" key="2">
    <source>
        <dbReference type="EMBL" id="GMN58082.1"/>
    </source>
</evidence>
<dbReference type="Proteomes" id="UP001187192">
    <property type="component" value="Unassembled WGS sequence"/>
</dbReference>
<evidence type="ECO:0008006" key="4">
    <source>
        <dbReference type="Google" id="ProtNLM"/>
    </source>
</evidence>
<dbReference type="AlphaFoldDB" id="A0AA88DMI5"/>
<feature type="compositionally biased region" description="Basic and acidic residues" evidence="1">
    <location>
        <begin position="172"/>
        <end position="188"/>
    </location>
</feature>
<sequence length="232" mass="27296">MIRTKVISYDLGDCWRVAPPTPHWLRAYGHPYTIILPPIRGSSSEDTLLSKLSAKITAVFRRARPERYYVETHLGDWLHHIESLCSSCGLTRGAWSSLAVIQLRGAARRWWESIGQDLNLVRWRDFRRNITEYFIGLFLYRKRMADLTYAPGRRFFTRTVIYAEMHPRAKRVDTPPTRRLENAEDASSHVEVPAHTNQKPWEMMMPALIQKRRTPPKFSLKEKMTRLMVHEY</sequence>
<evidence type="ECO:0000256" key="1">
    <source>
        <dbReference type="SAM" id="MobiDB-lite"/>
    </source>
</evidence>
<dbReference type="EMBL" id="BTGU01000075">
    <property type="protein sequence ID" value="GMN58082.1"/>
    <property type="molecule type" value="Genomic_DNA"/>
</dbReference>
<proteinExistence type="predicted"/>
<gene>
    <name evidence="2" type="ORF">TIFTF001_027177</name>
</gene>
<organism evidence="2 3">
    <name type="scientific">Ficus carica</name>
    <name type="common">Common fig</name>
    <dbReference type="NCBI Taxonomy" id="3494"/>
    <lineage>
        <taxon>Eukaryota</taxon>
        <taxon>Viridiplantae</taxon>
        <taxon>Streptophyta</taxon>
        <taxon>Embryophyta</taxon>
        <taxon>Tracheophyta</taxon>
        <taxon>Spermatophyta</taxon>
        <taxon>Magnoliopsida</taxon>
        <taxon>eudicotyledons</taxon>
        <taxon>Gunneridae</taxon>
        <taxon>Pentapetalae</taxon>
        <taxon>rosids</taxon>
        <taxon>fabids</taxon>
        <taxon>Rosales</taxon>
        <taxon>Moraceae</taxon>
        <taxon>Ficeae</taxon>
        <taxon>Ficus</taxon>
    </lineage>
</organism>
<reference evidence="2" key="1">
    <citation type="submission" date="2023-07" db="EMBL/GenBank/DDBJ databases">
        <title>draft genome sequence of fig (Ficus carica).</title>
        <authorList>
            <person name="Takahashi T."/>
            <person name="Nishimura K."/>
        </authorList>
    </citation>
    <scope>NUCLEOTIDE SEQUENCE</scope>
</reference>
<keyword evidence="3" id="KW-1185">Reference proteome</keyword>
<feature type="region of interest" description="Disordered" evidence="1">
    <location>
        <begin position="172"/>
        <end position="192"/>
    </location>
</feature>